<dbReference type="InterPro" id="IPR051085">
    <property type="entry name" value="MB_O-acyltransferase"/>
</dbReference>
<keyword evidence="8" id="KW-1185">Reference proteome</keyword>
<feature type="transmembrane region" description="Helical" evidence="6">
    <location>
        <begin position="99"/>
        <end position="121"/>
    </location>
</feature>
<protein>
    <recommendedName>
        <fullName evidence="9">Acyltransferase required for palmitoylation of hedgehog hh family of secreted signaling</fullName>
    </recommendedName>
</protein>
<name>A0AAQ4DXW9_AMBAM</name>
<evidence type="ECO:0008006" key="9">
    <source>
        <dbReference type="Google" id="ProtNLM"/>
    </source>
</evidence>
<dbReference type="PANTHER" id="PTHR13285:SF18">
    <property type="entry name" value="PROTEIN-CYSTEINE N-PALMITOYLTRANSFERASE RASP"/>
    <property type="match status" value="1"/>
</dbReference>
<feature type="transmembrane region" description="Helical" evidence="6">
    <location>
        <begin position="389"/>
        <end position="407"/>
    </location>
</feature>
<feature type="transmembrane region" description="Helical" evidence="6">
    <location>
        <begin position="489"/>
        <end position="511"/>
    </location>
</feature>
<feature type="transmembrane region" description="Helical" evidence="6">
    <location>
        <begin position="413"/>
        <end position="434"/>
    </location>
</feature>
<feature type="transmembrane region" description="Helical" evidence="6">
    <location>
        <begin position="186"/>
        <end position="207"/>
    </location>
</feature>
<feature type="transmembrane region" description="Helical" evidence="6">
    <location>
        <begin position="158"/>
        <end position="174"/>
    </location>
</feature>
<dbReference type="PANTHER" id="PTHR13285">
    <property type="entry name" value="ACYLTRANSFERASE"/>
    <property type="match status" value="1"/>
</dbReference>
<keyword evidence="3 6" id="KW-1133">Transmembrane helix</keyword>
<dbReference type="GO" id="GO:0005783">
    <property type="term" value="C:endoplasmic reticulum"/>
    <property type="evidence" value="ECO:0007669"/>
    <property type="project" value="TreeGrafter"/>
</dbReference>
<keyword evidence="2 6" id="KW-0812">Transmembrane</keyword>
<comment type="similarity">
    <text evidence="5">Belongs to the membrane-bound acyltransferase family. HHAT subfamily.</text>
</comment>
<gene>
    <name evidence="7" type="ORF">V5799_005914</name>
</gene>
<dbReference type="Pfam" id="PF03062">
    <property type="entry name" value="MBOAT"/>
    <property type="match status" value="1"/>
</dbReference>
<sequence length="540" mass="61601">MPPGRGAVTERKRISNSEQHSGTQSWTWNCVILLHWFVACSSVAYAFWSYATDKANTSLPKEMRTEFRPSPYGLKRKQDMTSFDWEIERSFVFTTWKWLLVHPLLARATASAAPALLPVFYTGYSALFVTSLLGPEVAAVILILHALFFFVASMRAPVLCYATAFLVLVLRFSLPDSFRQILYFRYGALGYLVIMAVVQWTLLRCLSFSLDFIHSDGTARPRISRGPPYWKTLAYVFYLPPLYLGPMQNYSDFESQVEKSRPNCTPSEIAAVFGRLLRSGVHFLLVEGFTHYFYSSAMSKQSWTVEKLSLGSLLGYGLALNFFFFLRYVFCYGFAGSLARAEGVELPPHAKCIATMHRCSHFWRYFDRGMHLWIRKYVYNALVGERKGATWTLLGTAVAFCFSWFWHGMDDVATIWSVLSVVGIATEVLAAEAWKTRPIRNFEVKYLTTPQRTRVAEAVLGSPHYLLTLCACIFHLAEMDVCIILCRRILLGFPFPLVPVLVILYTGCFIAPDVMNWGVMDHSEACNVLLSWQTREVIRR</sequence>
<comment type="caution">
    <text evidence="7">The sequence shown here is derived from an EMBL/GenBank/DDBJ whole genome shotgun (WGS) entry which is preliminary data.</text>
</comment>
<proteinExistence type="inferred from homology"/>
<evidence type="ECO:0000256" key="1">
    <source>
        <dbReference type="ARBA" id="ARBA00004141"/>
    </source>
</evidence>
<evidence type="ECO:0000256" key="4">
    <source>
        <dbReference type="ARBA" id="ARBA00023136"/>
    </source>
</evidence>
<feature type="transmembrane region" description="Helical" evidence="6">
    <location>
        <begin position="26"/>
        <end position="48"/>
    </location>
</feature>
<evidence type="ECO:0000256" key="5">
    <source>
        <dbReference type="ARBA" id="ARBA00038268"/>
    </source>
</evidence>
<feature type="transmembrane region" description="Helical" evidence="6">
    <location>
        <begin position="127"/>
        <end position="151"/>
    </location>
</feature>
<evidence type="ECO:0000256" key="6">
    <source>
        <dbReference type="SAM" id="Phobius"/>
    </source>
</evidence>
<accession>A0AAQ4DXW9</accession>
<reference evidence="7 8" key="1">
    <citation type="journal article" date="2023" name="Arcadia Sci">
        <title>De novo assembly of a long-read Amblyomma americanum tick genome.</title>
        <authorList>
            <person name="Chou S."/>
            <person name="Poskanzer K.E."/>
            <person name="Rollins M."/>
            <person name="Thuy-Boun P.S."/>
        </authorList>
    </citation>
    <scope>NUCLEOTIDE SEQUENCE [LARGE SCALE GENOMIC DNA]</scope>
    <source>
        <strain evidence="7">F_SG_1</strain>
        <tissue evidence="7">Salivary glands</tissue>
    </source>
</reference>
<feature type="transmembrane region" description="Helical" evidence="6">
    <location>
        <begin position="308"/>
        <end position="330"/>
    </location>
</feature>
<dbReference type="AlphaFoldDB" id="A0AAQ4DXW9"/>
<dbReference type="EMBL" id="JARKHS020025589">
    <property type="protein sequence ID" value="KAK8767309.1"/>
    <property type="molecule type" value="Genomic_DNA"/>
</dbReference>
<dbReference type="GO" id="GO:0016409">
    <property type="term" value="F:palmitoyltransferase activity"/>
    <property type="evidence" value="ECO:0007669"/>
    <property type="project" value="TreeGrafter"/>
</dbReference>
<evidence type="ECO:0000256" key="3">
    <source>
        <dbReference type="ARBA" id="ARBA00022989"/>
    </source>
</evidence>
<evidence type="ECO:0000313" key="7">
    <source>
        <dbReference type="EMBL" id="KAK8767309.1"/>
    </source>
</evidence>
<evidence type="ECO:0000256" key="2">
    <source>
        <dbReference type="ARBA" id="ARBA00022692"/>
    </source>
</evidence>
<comment type="subcellular location">
    <subcellularLocation>
        <location evidence="1">Membrane</location>
        <topology evidence="1">Multi-pass membrane protein</topology>
    </subcellularLocation>
</comment>
<keyword evidence="4 6" id="KW-0472">Membrane</keyword>
<organism evidence="7 8">
    <name type="scientific">Amblyomma americanum</name>
    <name type="common">Lone star tick</name>
    <dbReference type="NCBI Taxonomy" id="6943"/>
    <lineage>
        <taxon>Eukaryota</taxon>
        <taxon>Metazoa</taxon>
        <taxon>Ecdysozoa</taxon>
        <taxon>Arthropoda</taxon>
        <taxon>Chelicerata</taxon>
        <taxon>Arachnida</taxon>
        <taxon>Acari</taxon>
        <taxon>Parasitiformes</taxon>
        <taxon>Ixodida</taxon>
        <taxon>Ixodoidea</taxon>
        <taxon>Ixodidae</taxon>
        <taxon>Amblyomminae</taxon>
        <taxon>Amblyomma</taxon>
    </lineage>
</organism>
<evidence type="ECO:0000313" key="8">
    <source>
        <dbReference type="Proteomes" id="UP001321473"/>
    </source>
</evidence>
<dbReference type="Proteomes" id="UP001321473">
    <property type="component" value="Unassembled WGS sequence"/>
</dbReference>
<dbReference type="GO" id="GO:0016020">
    <property type="term" value="C:membrane"/>
    <property type="evidence" value="ECO:0007669"/>
    <property type="project" value="UniProtKB-SubCell"/>
</dbReference>
<dbReference type="InterPro" id="IPR004299">
    <property type="entry name" value="MBOAT_fam"/>
</dbReference>